<dbReference type="PANTHER" id="PTHR16128">
    <property type="entry name" value="FAD/NAD(P)-BINDING OXIDOREDUCTASE FAMILY PROTEIN"/>
    <property type="match status" value="1"/>
</dbReference>
<dbReference type="RefSeq" id="WP_029566509.1">
    <property type="nucleotide sequence ID" value="NZ_JNVC02000013.1"/>
</dbReference>
<evidence type="ECO:0000259" key="1">
    <source>
        <dbReference type="Pfam" id="PF01593"/>
    </source>
</evidence>
<evidence type="ECO:0000313" key="3">
    <source>
        <dbReference type="Proteomes" id="UP000028549"/>
    </source>
</evidence>
<gene>
    <name evidence="2" type="ORF">GS18_0216060</name>
</gene>
<dbReference type="SUPFAM" id="SSF51905">
    <property type="entry name" value="FAD/NAD(P)-binding domain"/>
    <property type="match status" value="1"/>
</dbReference>
<dbReference type="AlphaFoldDB" id="A0A084GNL8"/>
<dbReference type="Pfam" id="PF01593">
    <property type="entry name" value="Amino_oxidase"/>
    <property type="match status" value="1"/>
</dbReference>
<comment type="caution">
    <text evidence="2">The sequence shown here is derived from an EMBL/GenBank/DDBJ whole genome shotgun (WGS) entry which is preliminary data.</text>
</comment>
<keyword evidence="3" id="KW-1185">Reference proteome</keyword>
<dbReference type="EMBL" id="JNVC02000013">
    <property type="protein sequence ID" value="KEZ48930.1"/>
    <property type="molecule type" value="Genomic_DNA"/>
</dbReference>
<reference evidence="2 3" key="1">
    <citation type="journal article" date="2005" name="Int. J. Syst. Evol. Microbiol.">
        <title>Bacillus cibi sp. nov., isolated from jeotgal, a traditional Korean fermented seafood.</title>
        <authorList>
            <person name="Yoon J.H."/>
            <person name="Lee C.H."/>
            <person name="Oh T.K."/>
        </authorList>
    </citation>
    <scope>NUCLEOTIDE SEQUENCE [LARGE SCALE GENOMIC DNA]</scope>
    <source>
        <strain evidence="2 3">DSM 16189</strain>
    </source>
</reference>
<protein>
    <recommendedName>
        <fullName evidence="1">Amine oxidase domain-containing protein</fullName>
    </recommendedName>
</protein>
<name>A0A084GNL8_METID</name>
<proteinExistence type="predicted"/>
<accession>A0A084GNL8</accession>
<dbReference type="PANTHER" id="PTHR16128:SF5">
    <property type="entry name" value="FAD_NAD(P)-BINDING OXIDOREDUCTASE FAMILY PROTEIN"/>
    <property type="match status" value="1"/>
</dbReference>
<dbReference type="Gene3D" id="3.50.50.60">
    <property type="entry name" value="FAD/NAD(P)-binding domain"/>
    <property type="match status" value="1"/>
</dbReference>
<dbReference type="Proteomes" id="UP000028549">
    <property type="component" value="Unassembled WGS sequence"/>
</dbReference>
<dbReference type="STRING" id="246786.GS18_0216060"/>
<sequence length="326" mass="35987">MNLEDVLIIGAGISGLAAAQNVQKLSENKVLLLDKGRSPGGRFATRRIGSGTFDHGAQFLSASSRECQDLLEDWQQRSWIRPWFEENAVRFVAAEGMNGLAKRVAEGLRVECEYEVERIVDHGEYYAAEGLNKKTNEPFILKARALFMTCPLPQTLKLLDAGNVQLKAGQRNELERVKYVPCLAVLMELSGDSGLSYIKEPVPGVISWMADNRAKGISETGALTVHMDNEWSSRHYDLPDEEILAQAMPSIRTVLGDEPDMLSVQVKRWRYAQAIEQIEHPFLNVGVNKPLLIGGDAFKGDSKSSASKAEHAIRSGLAAGAFLSRF</sequence>
<evidence type="ECO:0000313" key="2">
    <source>
        <dbReference type="EMBL" id="KEZ48930.1"/>
    </source>
</evidence>
<organism evidence="2 3">
    <name type="scientific">Metabacillus indicus</name>
    <name type="common">Bacillus indicus</name>
    <dbReference type="NCBI Taxonomy" id="246786"/>
    <lineage>
        <taxon>Bacteria</taxon>
        <taxon>Bacillati</taxon>
        <taxon>Bacillota</taxon>
        <taxon>Bacilli</taxon>
        <taxon>Bacillales</taxon>
        <taxon>Bacillaceae</taxon>
        <taxon>Metabacillus</taxon>
    </lineage>
</organism>
<feature type="domain" description="Amine oxidase" evidence="1">
    <location>
        <begin position="92"/>
        <end position="270"/>
    </location>
</feature>
<dbReference type="OrthoDB" id="5792777at2"/>
<dbReference type="InterPro" id="IPR002937">
    <property type="entry name" value="Amino_oxidase"/>
</dbReference>
<dbReference type="Pfam" id="PF13450">
    <property type="entry name" value="NAD_binding_8"/>
    <property type="match status" value="1"/>
</dbReference>
<dbReference type="GO" id="GO:0016491">
    <property type="term" value="F:oxidoreductase activity"/>
    <property type="evidence" value="ECO:0007669"/>
    <property type="project" value="InterPro"/>
</dbReference>
<dbReference type="Gene3D" id="3.90.660.10">
    <property type="match status" value="1"/>
</dbReference>
<dbReference type="InterPro" id="IPR036188">
    <property type="entry name" value="FAD/NAD-bd_sf"/>
</dbReference>